<dbReference type="eggNOG" id="COG2207">
    <property type="taxonomic scope" value="Bacteria"/>
</dbReference>
<dbReference type="Gene3D" id="1.10.10.60">
    <property type="entry name" value="Homeodomain-like"/>
    <property type="match status" value="1"/>
</dbReference>
<dbReference type="HOGENOM" id="CLU_000445_88_2_10"/>
<evidence type="ECO:0000256" key="1">
    <source>
        <dbReference type="ARBA" id="ARBA00023015"/>
    </source>
</evidence>
<keyword evidence="3" id="KW-0804">Transcription</keyword>
<dbReference type="GO" id="GO:0003700">
    <property type="term" value="F:DNA-binding transcription factor activity"/>
    <property type="evidence" value="ECO:0007669"/>
    <property type="project" value="InterPro"/>
</dbReference>
<evidence type="ECO:0000259" key="4">
    <source>
        <dbReference type="PROSITE" id="PS01124"/>
    </source>
</evidence>
<dbReference type="PROSITE" id="PS01124">
    <property type="entry name" value="HTH_ARAC_FAMILY_2"/>
    <property type="match status" value="1"/>
</dbReference>
<proteinExistence type="predicted"/>
<sequence>MKRSTGTHVVYSEDFYSINSPELEGWCIHLVCLHGNGQFLYNGNSFSFKENDIAIILQPDKVGEIKASDDCLVEFVAVSNKFLHSLLPNGHYGIAASVMIGKNPIMHTDHEEALQLSKDFHLINERLNDIQYAFHKELVGCLILVMVYDLYEFHSKLFNSEPSSQRKIDLVGMLLDMLGKGYIKRHRNVAFYASKLNVSPKYLSDTVRRNTGQSVVSLIDRHTLPMVIDYLNNTSLSVSQIADEMGFTSVSYFSHYVQKHLGVSPTVFRATKMPKP</sequence>
<dbReference type="PATRIC" id="fig|693979.3.peg.3051"/>
<dbReference type="PANTHER" id="PTHR43280:SF32">
    <property type="entry name" value="TRANSCRIPTIONAL REGULATORY PROTEIN"/>
    <property type="match status" value="1"/>
</dbReference>
<dbReference type="Proteomes" id="UP000008630">
    <property type="component" value="Chromosome"/>
</dbReference>
<keyword evidence="6" id="KW-1185">Reference proteome</keyword>
<dbReference type="InterPro" id="IPR009057">
    <property type="entry name" value="Homeodomain-like_sf"/>
</dbReference>
<organism evidence="5 6">
    <name type="scientific">Bacteroides helcogenes (strain ATCC 35417 / DSM 20613 / JCM 6297 / CCUG 15421 / P 36-108)</name>
    <dbReference type="NCBI Taxonomy" id="693979"/>
    <lineage>
        <taxon>Bacteria</taxon>
        <taxon>Pseudomonadati</taxon>
        <taxon>Bacteroidota</taxon>
        <taxon>Bacteroidia</taxon>
        <taxon>Bacteroidales</taxon>
        <taxon>Bacteroidaceae</taxon>
        <taxon>Bacteroides</taxon>
    </lineage>
</organism>
<dbReference type="Pfam" id="PF12833">
    <property type="entry name" value="HTH_18"/>
    <property type="match status" value="1"/>
</dbReference>
<accession>E6SP88</accession>
<reference evidence="5 6" key="2">
    <citation type="journal article" date="2011" name="Stand. Genomic Sci.">
        <title>Complete genome sequence of Bacteroides helcogenes type strain (P 36-108).</title>
        <authorList>
            <person name="Pati A."/>
            <person name="Gronow S."/>
            <person name="Zeytun A."/>
            <person name="Lapidus A."/>
            <person name="Nolan M."/>
            <person name="Hammon N."/>
            <person name="Deshpande S."/>
            <person name="Cheng J.F."/>
            <person name="Tapia R."/>
            <person name="Han C."/>
            <person name="Goodwin L."/>
            <person name="Pitluck S."/>
            <person name="Liolios K."/>
            <person name="Pagani I."/>
            <person name="Ivanova N."/>
            <person name="Mavromatis K."/>
            <person name="Chen A."/>
            <person name="Palaniappan K."/>
            <person name="Land M."/>
            <person name="Hauser L."/>
            <person name="Chang Y.J."/>
            <person name="Jeffries C.D."/>
            <person name="Detter J.C."/>
            <person name="Brambilla E."/>
            <person name="Rohde M."/>
            <person name="Goker M."/>
            <person name="Woyke T."/>
            <person name="Bristow J."/>
            <person name="Eisen J.A."/>
            <person name="Markowitz V."/>
            <person name="Hugenholtz P."/>
            <person name="Kyrpides N.C."/>
            <person name="Klenk H.P."/>
            <person name="Lucas S."/>
        </authorList>
    </citation>
    <scope>NUCLEOTIDE SEQUENCE [LARGE SCALE GENOMIC DNA]</scope>
    <source>
        <strain evidence="6">ATCC 35417 / DSM 20613 / JCM 6297 / CCUG 15421 / P 36-108</strain>
    </source>
</reference>
<dbReference type="STRING" id="693979.Bache_2910"/>
<name>E6SP88_BACT6</name>
<dbReference type="InterPro" id="IPR018060">
    <property type="entry name" value="HTH_AraC"/>
</dbReference>
<keyword evidence="1" id="KW-0805">Transcription regulation</keyword>
<dbReference type="SUPFAM" id="SSF46689">
    <property type="entry name" value="Homeodomain-like"/>
    <property type="match status" value="1"/>
</dbReference>
<evidence type="ECO:0000313" key="6">
    <source>
        <dbReference type="Proteomes" id="UP000008630"/>
    </source>
</evidence>
<evidence type="ECO:0000256" key="2">
    <source>
        <dbReference type="ARBA" id="ARBA00023125"/>
    </source>
</evidence>
<dbReference type="EMBL" id="CP002352">
    <property type="protein sequence ID" value="ADV44845.1"/>
    <property type="molecule type" value="Genomic_DNA"/>
</dbReference>
<dbReference type="AlphaFoldDB" id="E6SP88"/>
<dbReference type="OrthoDB" id="1007667at2"/>
<dbReference type="GO" id="GO:0043565">
    <property type="term" value="F:sequence-specific DNA binding"/>
    <property type="evidence" value="ECO:0007669"/>
    <property type="project" value="InterPro"/>
</dbReference>
<reference key="1">
    <citation type="submission" date="2010-11" db="EMBL/GenBank/DDBJ databases">
        <title>The complete genome of Bacteroides helcogenes P 36-108.</title>
        <authorList>
            <consortium name="US DOE Joint Genome Institute (JGI-PGF)"/>
            <person name="Lucas S."/>
            <person name="Copeland A."/>
            <person name="Lapidus A."/>
            <person name="Bruce D."/>
            <person name="Goodwin L."/>
            <person name="Pitluck S."/>
            <person name="Kyrpides N."/>
            <person name="Mavromatis K."/>
            <person name="Ivanova N."/>
            <person name="Zeytun A."/>
            <person name="Brettin T."/>
            <person name="Detter J.C."/>
            <person name="Tapia R."/>
            <person name="Han C."/>
            <person name="Land M."/>
            <person name="Hauser L."/>
            <person name="Markowitz V."/>
            <person name="Cheng J.-F."/>
            <person name="Hugenholtz P."/>
            <person name="Woyke T."/>
            <person name="Wu D."/>
            <person name="Gronow S."/>
            <person name="Wellnitz S."/>
            <person name="Brambilla E."/>
            <person name="Klenk H.-P."/>
            <person name="Eisen J.A."/>
        </authorList>
    </citation>
    <scope>NUCLEOTIDE SEQUENCE</scope>
    <source>
        <strain>P 36-108</strain>
    </source>
</reference>
<keyword evidence="2" id="KW-0238">DNA-binding</keyword>
<feature type="domain" description="HTH araC/xylS-type" evidence="4">
    <location>
        <begin position="172"/>
        <end position="271"/>
    </location>
</feature>
<evidence type="ECO:0000256" key="3">
    <source>
        <dbReference type="ARBA" id="ARBA00023163"/>
    </source>
</evidence>
<protein>
    <submittedName>
        <fullName evidence="5">Transcriptional regulator, AraC family</fullName>
    </submittedName>
</protein>
<gene>
    <name evidence="5" type="ordered locus">Bache_2910</name>
</gene>
<dbReference type="PANTHER" id="PTHR43280">
    <property type="entry name" value="ARAC-FAMILY TRANSCRIPTIONAL REGULATOR"/>
    <property type="match status" value="1"/>
</dbReference>
<dbReference type="RefSeq" id="WP_013548432.1">
    <property type="nucleotide sequence ID" value="NC_014933.1"/>
</dbReference>
<evidence type="ECO:0000313" key="5">
    <source>
        <dbReference type="EMBL" id="ADV44845.1"/>
    </source>
</evidence>
<dbReference type="KEGG" id="bhl:Bache_2910"/>
<dbReference type="SMART" id="SM00342">
    <property type="entry name" value="HTH_ARAC"/>
    <property type="match status" value="1"/>
</dbReference>